<evidence type="ECO:0000313" key="2">
    <source>
        <dbReference type="Proteomes" id="UP000284451"/>
    </source>
</evidence>
<gene>
    <name evidence="1" type="ORF">D2T29_22455</name>
</gene>
<dbReference type="AlphaFoldDB" id="A0A443JWU6"/>
<protein>
    <submittedName>
        <fullName evidence="1">Uncharacterized protein</fullName>
    </submittedName>
</protein>
<comment type="caution">
    <text evidence="1">The sequence shown here is derived from an EMBL/GenBank/DDBJ whole genome shotgun (WGS) entry which is preliminary data.</text>
</comment>
<reference evidence="1 2" key="1">
    <citation type="submission" date="2019-01" db="EMBL/GenBank/DDBJ databases">
        <title>Sinorhodobacter populi sp. nov. isolated from the symptomatic bark tissue of Populus euramericana canker.</title>
        <authorList>
            <person name="Xu G."/>
        </authorList>
    </citation>
    <scope>NUCLEOTIDE SEQUENCE [LARGE SCALE GENOMIC DNA]</scope>
    <source>
        <strain evidence="1 2">07D10-4-3</strain>
    </source>
</reference>
<dbReference type="RefSeq" id="WP_128234229.1">
    <property type="nucleotide sequence ID" value="NZ_SAUY01000089.1"/>
</dbReference>
<evidence type="ECO:0000313" key="1">
    <source>
        <dbReference type="EMBL" id="RWR24946.1"/>
    </source>
</evidence>
<accession>A0A443JWU6</accession>
<dbReference type="EMBL" id="SAUY01000089">
    <property type="protein sequence ID" value="RWR24946.1"/>
    <property type="molecule type" value="Genomic_DNA"/>
</dbReference>
<organism evidence="1 2">
    <name type="scientific">Paenirhodobacter populi</name>
    <dbReference type="NCBI Taxonomy" id="2306993"/>
    <lineage>
        <taxon>Bacteria</taxon>
        <taxon>Pseudomonadati</taxon>
        <taxon>Pseudomonadota</taxon>
        <taxon>Alphaproteobacteria</taxon>
        <taxon>Rhodobacterales</taxon>
        <taxon>Rhodobacter group</taxon>
        <taxon>Paenirhodobacter</taxon>
    </lineage>
</organism>
<reference evidence="1 2" key="2">
    <citation type="submission" date="2019-01" db="EMBL/GenBank/DDBJ databases">
        <authorList>
            <person name="Li Y."/>
        </authorList>
    </citation>
    <scope>NUCLEOTIDE SEQUENCE [LARGE SCALE GENOMIC DNA]</scope>
    <source>
        <strain evidence="1 2">07D10-4-3</strain>
    </source>
</reference>
<name>A0A443JWU6_9RHOB</name>
<sequence length="273" mass="30450">MLARNIAFPAPFANASEPVYSKATNTHGVVVVNANGQNVAFVPNTSLFDAIPETKRLSEMIDTETDTIVNMAQELRPDLIENRIRSRTAAQNAIVAAAKQVWNSGVAYADKTASELATLTAPVTLNPATTSTLQNHFLGLNGTAERLAWIGKLEDWELSAIASLPKSVIGLSPEDYDRFIAQRLMRHHISTEMQRTNAASIFQDPTIANLFPTRKTVSKEKLDVWVEMKKQELKEREKVMVALQAFLESVFRYLQIVYNIHPNTTLDRILGRE</sequence>
<dbReference type="Proteomes" id="UP000284451">
    <property type="component" value="Unassembled WGS sequence"/>
</dbReference>
<proteinExistence type="predicted"/>